<proteinExistence type="predicted"/>
<name>A0A2P2MY45_RHIMU</name>
<sequence>MLPQIYVQLSILTIL</sequence>
<organism evidence="1">
    <name type="scientific">Rhizophora mucronata</name>
    <name type="common">Asiatic mangrove</name>
    <dbReference type="NCBI Taxonomy" id="61149"/>
    <lineage>
        <taxon>Eukaryota</taxon>
        <taxon>Viridiplantae</taxon>
        <taxon>Streptophyta</taxon>
        <taxon>Embryophyta</taxon>
        <taxon>Tracheophyta</taxon>
        <taxon>Spermatophyta</taxon>
        <taxon>Magnoliopsida</taxon>
        <taxon>eudicotyledons</taxon>
        <taxon>Gunneridae</taxon>
        <taxon>Pentapetalae</taxon>
        <taxon>rosids</taxon>
        <taxon>fabids</taxon>
        <taxon>Malpighiales</taxon>
        <taxon>Rhizophoraceae</taxon>
        <taxon>Rhizophora</taxon>
    </lineage>
</organism>
<reference evidence="1" key="1">
    <citation type="submission" date="2018-02" db="EMBL/GenBank/DDBJ databases">
        <title>Rhizophora mucronata_Transcriptome.</title>
        <authorList>
            <person name="Meera S.P."/>
            <person name="Sreeshan A."/>
            <person name="Augustine A."/>
        </authorList>
    </citation>
    <scope>NUCLEOTIDE SEQUENCE</scope>
    <source>
        <tissue evidence="1">Leaf</tissue>
    </source>
</reference>
<protein>
    <submittedName>
        <fullName evidence="1">Uncharacterized protein</fullName>
    </submittedName>
</protein>
<dbReference type="EMBL" id="GGEC01054667">
    <property type="protein sequence ID" value="MBX35151.1"/>
    <property type="molecule type" value="Transcribed_RNA"/>
</dbReference>
<evidence type="ECO:0000313" key="1">
    <source>
        <dbReference type="EMBL" id="MBX35151.1"/>
    </source>
</evidence>
<accession>A0A2P2MY45</accession>